<name>A0ABV9DIJ2_9BACI</name>
<keyword evidence="1 3" id="KW-0560">Oxidoreductase</keyword>
<evidence type="ECO:0000256" key="1">
    <source>
        <dbReference type="ARBA" id="ARBA00023002"/>
    </source>
</evidence>
<dbReference type="Gene3D" id="2.30.110.10">
    <property type="entry name" value="Electron Transport, Fmn-binding Protein, Chain A"/>
    <property type="match status" value="1"/>
</dbReference>
<feature type="domain" description="Flavin reductase like" evidence="2">
    <location>
        <begin position="10"/>
        <end position="150"/>
    </location>
</feature>
<dbReference type="SMART" id="SM00903">
    <property type="entry name" value="Flavin_Reduct"/>
    <property type="match status" value="1"/>
</dbReference>
<dbReference type="PANTHER" id="PTHR30466">
    <property type="entry name" value="FLAVIN REDUCTASE"/>
    <property type="match status" value="1"/>
</dbReference>
<dbReference type="RefSeq" id="WP_390294054.1">
    <property type="nucleotide sequence ID" value="NZ_JBHSFU010000004.1"/>
</dbReference>
<dbReference type="Proteomes" id="UP001595989">
    <property type="component" value="Unassembled WGS sequence"/>
</dbReference>
<proteinExistence type="predicted"/>
<keyword evidence="4" id="KW-1185">Reference proteome</keyword>
<evidence type="ECO:0000259" key="2">
    <source>
        <dbReference type="SMART" id="SM00903"/>
    </source>
</evidence>
<evidence type="ECO:0000313" key="3">
    <source>
        <dbReference type="EMBL" id="MFC4557888.1"/>
    </source>
</evidence>
<dbReference type="GO" id="GO:0016491">
    <property type="term" value="F:oxidoreductase activity"/>
    <property type="evidence" value="ECO:0007669"/>
    <property type="project" value="UniProtKB-KW"/>
</dbReference>
<dbReference type="EC" id="1.-.-.-" evidence="3"/>
<dbReference type="EMBL" id="JBHSFU010000004">
    <property type="protein sequence ID" value="MFC4557888.1"/>
    <property type="molecule type" value="Genomic_DNA"/>
</dbReference>
<dbReference type="InterPro" id="IPR050268">
    <property type="entry name" value="NADH-dep_flavin_reductase"/>
</dbReference>
<dbReference type="InterPro" id="IPR002563">
    <property type="entry name" value="Flavin_Rdtase-like_dom"/>
</dbReference>
<accession>A0ABV9DIJ2</accession>
<dbReference type="SUPFAM" id="SSF50475">
    <property type="entry name" value="FMN-binding split barrel"/>
    <property type="match status" value="1"/>
</dbReference>
<dbReference type="Pfam" id="PF01613">
    <property type="entry name" value="Flavin_Reduct"/>
    <property type="match status" value="1"/>
</dbReference>
<sequence>MDSRVFRNAMGKFATGVTIITTKAGNETRGMTANAFMSVSMDPKLITISIDNNAHMLKKIKTSGKFAVNILSDKQQNISMHFAGQKEEKNGIDFDFIDDVPIIEDSLASVVCDVDRYYEVGDHTLFIGKVMDLYLQDGNPLTFYCGKYGCYQEVEYAN</sequence>
<dbReference type="PANTHER" id="PTHR30466:SF1">
    <property type="entry name" value="FMN REDUCTASE (NADH) RUTF"/>
    <property type="match status" value="1"/>
</dbReference>
<comment type="caution">
    <text evidence="3">The sequence shown here is derived from an EMBL/GenBank/DDBJ whole genome shotgun (WGS) entry which is preliminary data.</text>
</comment>
<gene>
    <name evidence="3" type="ORF">ACFO3D_06645</name>
</gene>
<organism evidence="3 4">
    <name type="scientific">Virgibacillus kekensis</name>
    <dbReference type="NCBI Taxonomy" id="202261"/>
    <lineage>
        <taxon>Bacteria</taxon>
        <taxon>Bacillati</taxon>
        <taxon>Bacillota</taxon>
        <taxon>Bacilli</taxon>
        <taxon>Bacillales</taxon>
        <taxon>Bacillaceae</taxon>
        <taxon>Virgibacillus</taxon>
    </lineage>
</organism>
<dbReference type="InterPro" id="IPR012349">
    <property type="entry name" value="Split_barrel_FMN-bd"/>
</dbReference>
<evidence type="ECO:0000313" key="4">
    <source>
        <dbReference type="Proteomes" id="UP001595989"/>
    </source>
</evidence>
<reference evidence="4" key="1">
    <citation type="journal article" date="2019" name="Int. J. Syst. Evol. Microbiol.">
        <title>The Global Catalogue of Microorganisms (GCM) 10K type strain sequencing project: providing services to taxonomists for standard genome sequencing and annotation.</title>
        <authorList>
            <consortium name="The Broad Institute Genomics Platform"/>
            <consortium name="The Broad Institute Genome Sequencing Center for Infectious Disease"/>
            <person name="Wu L."/>
            <person name="Ma J."/>
        </authorList>
    </citation>
    <scope>NUCLEOTIDE SEQUENCE [LARGE SCALE GENOMIC DNA]</scope>
    <source>
        <strain evidence="4">CGMCC 4.7426</strain>
    </source>
</reference>
<protein>
    <submittedName>
        <fullName evidence="3">Flavin reductase family protein</fullName>
        <ecNumber evidence="3">1.-.-.-</ecNumber>
    </submittedName>
</protein>